<evidence type="ECO:0000259" key="5">
    <source>
        <dbReference type="PROSITE" id="PS50977"/>
    </source>
</evidence>
<name>A0A1C1A756_9BACL</name>
<dbReference type="InterPro" id="IPR036271">
    <property type="entry name" value="Tet_transcr_reg_TetR-rel_C_sf"/>
</dbReference>
<dbReference type="Gene3D" id="1.10.10.60">
    <property type="entry name" value="Homeodomain-like"/>
    <property type="match status" value="1"/>
</dbReference>
<evidence type="ECO:0000256" key="2">
    <source>
        <dbReference type="ARBA" id="ARBA00023125"/>
    </source>
</evidence>
<dbReference type="InterPro" id="IPR009057">
    <property type="entry name" value="Homeodomain-like_sf"/>
</dbReference>
<evidence type="ECO:0000256" key="4">
    <source>
        <dbReference type="PROSITE-ProRule" id="PRU00335"/>
    </source>
</evidence>
<evidence type="ECO:0000313" key="7">
    <source>
        <dbReference type="Proteomes" id="UP000093309"/>
    </source>
</evidence>
<dbReference type="RefSeq" id="WP_065851163.1">
    <property type="nucleotide sequence ID" value="NZ_LYPC01000011.1"/>
</dbReference>
<dbReference type="SUPFAM" id="SSF48498">
    <property type="entry name" value="Tetracyclin repressor-like, C-terminal domain"/>
    <property type="match status" value="1"/>
</dbReference>
<keyword evidence="7" id="KW-1185">Reference proteome</keyword>
<evidence type="ECO:0000313" key="6">
    <source>
        <dbReference type="EMBL" id="OCT16391.1"/>
    </source>
</evidence>
<keyword evidence="1" id="KW-0805">Transcription regulation</keyword>
<keyword evidence="3" id="KW-0804">Transcription</keyword>
<dbReference type="GO" id="GO:0000976">
    <property type="term" value="F:transcription cis-regulatory region binding"/>
    <property type="evidence" value="ECO:0007669"/>
    <property type="project" value="TreeGrafter"/>
</dbReference>
<dbReference type="STRING" id="512399.A8709_02895"/>
<organism evidence="6 7">
    <name type="scientific">Paenibacillus pectinilyticus</name>
    <dbReference type="NCBI Taxonomy" id="512399"/>
    <lineage>
        <taxon>Bacteria</taxon>
        <taxon>Bacillati</taxon>
        <taxon>Bacillota</taxon>
        <taxon>Bacilli</taxon>
        <taxon>Bacillales</taxon>
        <taxon>Paenibacillaceae</taxon>
        <taxon>Paenibacillus</taxon>
    </lineage>
</organism>
<dbReference type="EMBL" id="LYPC01000011">
    <property type="protein sequence ID" value="OCT16391.1"/>
    <property type="molecule type" value="Genomic_DNA"/>
</dbReference>
<dbReference type="AlphaFoldDB" id="A0A1C1A756"/>
<dbReference type="Pfam" id="PF16859">
    <property type="entry name" value="TetR_C_11"/>
    <property type="match status" value="1"/>
</dbReference>
<dbReference type="Proteomes" id="UP000093309">
    <property type="component" value="Unassembled WGS sequence"/>
</dbReference>
<protein>
    <submittedName>
        <fullName evidence="6">Transcriptional regulator</fullName>
    </submittedName>
</protein>
<dbReference type="InterPro" id="IPR001647">
    <property type="entry name" value="HTH_TetR"/>
</dbReference>
<dbReference type="InterPro" id="IPR050109">
    <property type="entry name" value="HTH-type_TetR-like_transc_reg"/>
</dbReference>
<accession>A0A1C1A756</accession>
<reference evidence="7" key="1">
    <citation type="submission" date="2016-05" db="EMBL/GenBank/DDBJ databases">
        <title>Paenibacillus oryzae. sp. nov., isolated from the rice root.</title>
        <authorList>
            <person name="Zhang J."/>
            <person name="Zhang X."/>
        </authorList>
    </citation>
    <scope>NUCLEOTIDE SEQUENCE [LARGE SCALE GENOMIC DNA]</scope>
    <source>
        <strain evidence="7">KCTC13222</strain>
    </source>
</reference>
<evidence type="ECO:0000256" key="1">
    <source>
        <dbReference type="ARBA" id="ARBA00023015"/>
    </source>
</evidence>
<keyword evidence="2 4" id="KW-0238">DNA-binding</keyword>
<dbReference type="PANTHER" id="PTHR30055:SF148">
    <property type="entry name" value="TETR-FAMILY TRANSCRIPTIONAL REGULATOR"/>
    <property type="match status" value="1"/>
</dbReference>
<feature type="DNA-binding region" description="H-T-H motif" evidence="4">
    <location>
        <begin position="44"/>
        <end position="63"/>
    </location>
</feature>
<comment type="caution">
    <text evidence="6">The sequence shown here is derived from an EMBL/GenBank/DDBJ whole genome shotgun (WGS) entry which is preliminary data.</text>
</comment>
<feature type="domain" description="HTH tetR-type" evidence="5">
    <location>
        <begin position="21"/>
        <end position="81"/>
    </location>
</feature>
<dbReference type="Gene3D" id="1.10.357.10">
    <property type="entry name" value="Tetracycline Repressor, domain 2"/>
    <property type="match status" value="1"/>
</dbReference>
<dbReference type="GO" id="GO:0003700">
    <property type="term" value="F:DNA-binding transcription factor activity"/>
    <property type="evidence" value="ECO:0007669"/>
    <property type="project" value="TreeGrafter"/>
</dbReference>
<dbReference type="PANTHER" id="PTHR30055">
    <property type="entry name" value="HTH-TYPE TRANSCRIPTIONAL REGULATOR RUTR"/>
    <property type="match status" value="1"/>
</dbReference>
<dbReference type="OrthoDB" id="9796019at2"/>
<dbReference type="Pfam" id="PF00440">
    <property type="entry name" value="TetR_N"/>
    <property type="match status" value="1"/>
</dbReference>
<evidence type="ECO:0000256" key="3">
    <source>
        <dbReference type="ARBA" id="ARBA00023163"/>
    </source>
</evidence>
<proteinExistence type="predicted"/>
<dbReference type="InterPro" id="IPR011075">
    <property type="entry name" value="TetR_C"/>
</dbReference>
<gene>
    <name evidence="6" type="ORF">A8709_02895</name>
</gene>
<sequence length="209" mass="22779">MAELRKEHASDSGTGTRRRGDVLENAILQAAWDELGTTGYNSLTMEAVALRAKTNKTAVYRRWPSKPQLIIAAIIKYGTKPSLEATDTGDLRTDVVTFLQGVLKPLQAIGAETIHGLMSEYPGKEHPLSTPLPPRADGALFAAMKTIISNAEKRGELQTSQLPERVISLPIDLVRFELLTTHVPVSDEAIAQIVDELFLPLVRAASQAK</sequence>
<dbReference type="SUPFAM" id="SSF46689">
    <property type="entry name" value="Homeodomain-like"/>
    <property type="match status" value="1"/>
</dbReference>
<dbReference type="PROSITE" id="PS50977">
    <property type="entry name" value="HTH_TETR_2"/>
    <property type="match status" value="1"/>
</dbReference>